<dbReference type="Gene3D" id="3.60.21.10">
    <property type="match status" value="1"/>
</dbReference>
<dbReference type="AlphaFoldDB" id="A0A367JV31"/>
<dbReference type="SUPFAM" id="SSF56300">
    <property type="entry name" value="Metallo-dependent phosphatases"/>
    <property type="match status" value="1"/>
</dbReference>
<evidence type="ECO:0000313" key="4">
    <source>
        <dbReference type="Proteomes" id="UP000252139"/>
    </source>
</evidence>
<keyword evidence="4" id="KW-1185">Reference proteome</keyword>
<organism evidence="3 4">
    <name type="scientific">Rhizopus azygosporus</name>
    <name type="common">Rhizopus microsporus var. azygosporus</name>
    <dbReference type="NCBI Taxonomy" id="86630"/>
    <lineage>
        <taxon>Eukaryota</taxon>
        <taxon>Fungi</taxon>
        <taxon>Fungi incertae sedis</taxon>
        <taxon>Mucoromycota</taxon>
        <taxon>Mucoromycotina</taxon>
        <taxon>Mucoromycetes</taxon>
        <taxon>Mucorales</taxon>
        <taxon>Mucorineae</taxon>
        <taxon>Rhizopodaceae</taxon>
        <taxon>Rhizopus</taxon>
    </lineage>
</organism>
<reference evidence="3 4" key="1">
    <citation type="journal article" date="2018" name="G3 (Bethesda)">
        <title>Phylogenetic and Phylogenomic Definition of Rhizopus Species.</title>
        <authorList>
            <person name="Gryganskyi A.P."/>
            <person name="Golan J."/>
            <person name="Dolatabadi S."/>
            <person name="Mondo S."/>
            <person name="Robb S."/>
            <person name="Idnurm A."/>
            <person name="Muszewska A."/>
            <person name="Steczkiewicz K."/>
            <person name="Masonjones S."/>
            <person name="Liao H.L."/>
            <person name="Gajdeczka M.T."/>
            <person name="Anike F."/>
            <person name="Vuek A."/>
            <person name="Anishchenko I.M."/>
            <person name="Voigt K."/>
            <person name="de Hoog G.S."/>
            <person name="Smith M.E."/>
            <person name="Heitman J."/>
            <person name="Vilgalys R."/>
            <person name="Stajich J.E."/>
        </authorList>
    </citation>
    <scope>NUCLEOTIDE SEQUENCE [LARGE SCALE GENOMIC DNA]</scope>
    <source>
        <strain evidence="3 4">CBS 357.93</strain>
    </source>
</reference>
<name>A0A367JV31_RHIAZ</name>
<dbReference type="GO" id="GO:0005737">
    <property type="term" value="C:cytoplasm"/>
    <property type="evidence" value="ECO:0007669"/>
    <property type="project" value="TreeGrafter"/>
</dbReference>
<dbReference type="Proteomes" id="UP000252139">
    <property type="component" value="Unassembled WGS sequence"/>
</dbReference>
<dbReference type="InterPro" id="IPR050126">
    <property type="entry name" value="Ap4A_hydrolase"/>
</dbReference>
<accession>A0A367JV31</accession>
<dbReference type="STRING" id="86630.A0A367JV31"/>
<dbReference type="PANTHER" id="PTHR42850">
    <property type="entry name" value="METALLOPHOSPHOESTERASE"/>
    <property type="match status" value="1"/>
</dbReference>
<dbReference type="GO" id="GO:0006798">
    <property type="term" value="P:polyphosphate catabolic process"/>
    <property type="evidence" value="ECO:0007669"/>
    <property type="project" value="TreeGrafter"/>
</dbReference>
<dbReference type="GO" id="GO:0016791">
    <property type="term" value="F:phosphatase activity"/>
    <property type="evidence" value="ECO:0007669"/>
    <property type="project" value="TreeGrafter"/>
</dbReference>
<comment type="caution">
    <text evidence="3">The sequence shown here is derived from an EMBL/GenBank/DDBJ whole genome shotgun (WGS) entry which is preliminary data.</text>
</comment>
<feature type="domain" description="Calcineurin-like phosphoesterase" evidence="2">
    <location>
        <begin position="123"/>
        <end position="293"/>
    </location>
</feature>
<proteinExistence type="predicted"/>
<dbReference type="InterPro" id="IPR004843">
    <property type="entry name" value="Calcineurin-like_PHP"/>
</dbReference>
<evidence type="ECO:0000256" key="1">
    <source>
        <dbReference type="SAM" id="Phobius"/>
    </source>
</evidence>
<dbReference type="GO" id="GO:0000298">
    <property type="term" value="F:endopolyphosphatase activity"/>
    <property type="evidence" value="ECO:0007669"/>
    <property type="project" value="TreeGrafter"/>
</dbReference>
<dbReference type="InterPro" id="IPR029052">
    <property type="entry name" value="Metallo-depent_PP-like"/>
</dbReference>
<keyword evidence="1" id="KW-0472">Membrane</keyword>
<keyword evidence="1" id="KW-0812">Transmembrane</keyword>
<protein>
    <recommendedName>
        <fullName evidence="2">Calcineurin-like phosphoesterase domain-containing protein</fullName>
    </recommendedName>
</protein>
<gene>
    <name evidence="3" type="ORF">CU097_007525</name>
</gene>
<dbReference type="Pfam" id="PF00149">
    <property type="entry name" value="Metallophos"/>
    <property type="match status" value="1"/>
</dbReference>
<evidence type="ECO:0000313" key="3">
    <source>
        <dbReference type="EMBL" id="RCH93768.1"/>
    </source>
</evidence>
<dbReference type="PANTHER" id="PTHR42850:SF4">
    <property type="entry name" value="ZINC-DEPENDENT ENDOPOLYPHOSPHATASE"/>
    <property type="match status" value="1"/>
</dbReference>
<dbReference type="CDD" id="cd00144">
    <property type="entry name" value="MPP_PPP_family"/>
    <property type="match status" value="1"/>
</dbReference>
<feature type="transmembrane region" description="Helical" evidence="1">
    <location>
        <begin position="55"/>
        <end position="76"/>
    </location>
</feature>
<sequence>MKLQYKNGKEGKEPALSFFVVSMTFFNNKSTESIEYIDAIPENYKTKKQKRLWKIIGASIAAVVIIIIVIVVAVVVTDNKKRQDAANTLGNSANNNSNYPVSPYSHMTQIVTNNDTSLQQKERIFVIGDIHGCIDEFNALISALNYTDRDQLILAGDLTSKGPDSIGVIRRAKELGALCVRGNHDDKLIRFKTFELVNGQGSMAPPKAVMPEGSVPDPLKFSNYHEPIALNMTKEDYDYLSSCPVILHLPFLNNTIVVHGGLDPSIPALKDQVPYLVMNMRDIDKHNIPTRDKVGTQWAVEWNSYQKSLTVNNTMIYYGHDAGRGLNLQQYTFGVDTGCVYGNQLTAINIRTHELTQVKCAMHYPNGGDEDD</sequence>
<dbReference type="OrthoDB" id="10267127at2759"/>
<keyword evidence="1" id="KW-1133">Transmembrane helix</keyword>
<dbReference type="EMBL" id="PJQL01000657">
    <property type="protein sequence ID" value="RCH93768.1"/>
    <property type="molecule type" value="Genomic_DNA"/>
</dbReference>
<evidence type="ECO:0000259" key="2">
    <source>
        <dbReference type="Pfam" id="PF00149"/>
    </source>
</evidence>